<dbReference type="InterPro" id="IPR022228">
    <property type="entry name" value="DUF3755"/>
</dbReference>
<name>A0A6A4R0Q7_LUPAL</name>
<dbReference type="SUPFAM" id="SSF46689">
    <property type="entry name" value="Homeodomain-like"/>
    <property type="match status" value="1"/>
</dbReference>
<dbReference type="PANTHER" id="PTHR14000">
    <property type="entry name" value="FINGER CCCH DOMAIN PROTEIN, PUTATIVE (DUF3755)-RELATED"/>
    <property type="match status" value="1"/>
</dbReference>
<evidence type="ECO:0000256" key="1">
    <source>
        <dbReference type="SAM" id="MobiDB-lite"/>
    </source>
</evidence>
<dbReference type="AlphaFoldDB" id="A0A6A4R0Q7"/>
<reference evidence="3" key="1">
    <citation type="journal article" date="2020" name="Nat. Commun.">
        <title>Genome sequence of the cluster root forming white lupin.</title>
        <authorList>
            <person name="Hufnagel B."/>
            <person name="Marques A."/>
            <person name="Soriano A."/>
            <person name="Marques L."/>
            <person name="Divol F."/>
            <person name="Doumas P."/>
            <person name="Sallet E."/>
            <person name="Mancinotti D."/>
            <person name="Carrere S."/>
            <person name="Marande W."/>
            <person name="Arribat S."/>
            <person name="Keller J."/>
            <person name="Huneau C."/>
            <person name="Blein T."/>
            <person name="Aime D."/>
            <person name="Laguerre M."/>
            <person name="Taylor J."/>
            <person name="Schubert V."/>
            <person name="Nelson M."/>
            <person name="Geu-Flores F."/>
            <person name="Crespi M."/>
            <person name="Gallardo-Guerrero K."/>
            <person name="Delaux P.-M."/>
            <person name="Salse J."/>
            <person name="Berges H."/>
            <person name="Guyot R."/>
            <person name="Gouzy J."/>
            <person name="Peret B."/>
        </authorList>
    </citation>
    <scope>NUCLEOTIDE SEQUENCE [LARGE SCALE GENOMIC DNA]</scope>
    <source>
        <strain evidence="3">cv. Amiga</strain>
    </source>
</reference>
<dbReference type="EMBL" id="WOCE01000001">
    <property type="protein sequence ID" value="KAE9620298.1"/>
    <property type="molecule type" value="Genomic_DNA"/>
</dbReference>
<feature type="compositionally biased region" description="Basic and acidic residues" evidence="1">
    <location>
        <begin position="168"/>
        <end position="186"/>
    </location>
</feature>
<dbReference type="Gene3D" id="1.10.10.60">
    <property type="entry name" value="Homeodomain-like"/>
    <property type="match status" value="1"/>
</dbReference>
<feature type="region of interest" description="Disordered" evidence="1">
    <location>
        <begin position="168"/>
        <end position="191"/>
    </location>
</feature>
<protein>
    <submittedName>
        <fullName evidence="2">Putative transcription factor MYB-HB-like family</fullName>
    </submittedName>
</protein>
<keyword evidence="3" id="KW-1185">Reference proteome</keyword>
<evidence type="ECO:0000313" key="2">
    <source>
        <dbReference type="EMBL" id="KAE9620298.1"/>
    </source>
</evidence>
<dbReference type="PANTHER" id="PTHR14000:SF6">
    <property type="entry name" value="OS02G0631200 PROTEIN"/>
    <property type="match status" value="1"/>
</dbReference>
<evidence type="ECO:0000313" key="3">
    <source>
        <dbReference type="Proteomes" id="UP000447434"/>
    </source>
</evidence>
<dbReference type="InterPro" id="IPR009057">
    <property type="entry name" value="Homeodomain-like_sf"/>
</dbReference>
<dbReference type="Pfam" id="PF12579">
    <property type="entry name" value="DUF3755"/>
    <property type="match status" value="1"/>
</dbReference>
<dbReference type="CDD" id="cd00167">
    <property type="entry name" value="SANT"/>
    <property type="match status" value="1"/>
</dbReference>
<proteinExistence type="predicted"/>
<dbReference type="Proteomes" id="UP000447434">
    <property type="component" value="Chromosome 1"/>
</dbReference>
<dbReference type="OrthoDB" id="19768at2759"/>
<organism evidence="2 3">
    <name type="scientific">Lupinus albus</name>
    <name type="common">White lupine</name>
    <name type="synonym">Lupinus termis</name>
    <dbReference type="NCBI Taxonomy" id="3870"/>
    <lineage>
        <taxon>Eukaryota</taxon>
        <taxon>Viridiplantae</taxon>
        <taxon>Streptophyta</taxon>
        <taxon>Embryophyta</taxon>
        <taxon>Tracheophyta</taxon>
        <taxon>Spermatophyta</taxon>
        <taxon>Magnoliopsida</taxon>
        <taxon>eudicotyledons</taxon>
        <taxon>Gunneridae</taxon>
        <taxon>Pentapetalae</taxon>
        <taxon>rosids</taxon>
        <taxon>fabids</taxon>
        <taxon>Fabales</taxon>
        <taxon>Fabaceae</taxon>
        <taxon>Papilionoideae</taxon>
        <taxon>50 kb inversion clade</taxon>
        <taxon>genistoids sensu lato</taxon>
        <taxon>core genistoids</taxon>
        <taxon>Genisteae</taxon>
        <taxon>Lupinus</taxon>
    </lineage>
</organism>
<dbReference type="InterPro" id="IPR001005">
    <property type="entry name" value="SANT/Myb"/>
</dbReference>
<gene>
    <name evidence="2" type="ORF">Lalb_Chr01g0001641</name>
</gene>
<sequence length="351" mass="39297">MVIWENLQMQLGSGIRMSSESNTGFHCEDIDSALNRHAISFQSGAMTMSNHLSQMVPMGNYFGLNNISSGMIYSGNSTMINTNPVISQPVNPSGSSSLLLDSVPGLKHDTGLAVEWSVEEQYKLEEGLVQYADEPSIMRYIKIAASLPDKTVRDVALRCRWMTRKRRKAEEHNMGKKVNSRKDKPVESASMTNSLSAFPPSMGAYSHISHHMDQSQRILYDGVCDPVKQLIEQNAQAFSQITANLSTYKLQDNIDLFYLTRHNISTILNDMRVMPGIMSQMPQLPVTLNEDLATGKLLNPSRCRTQIEVHQCKRCLYFYVEVVAGSVLVLQVICINSGLTIFDLTAPWFSF</sequence>
<accession>A0A6A4R0Q7</accession>
<comment type="caution">
    <text evidence="2">The sequence shown here is derived from an EMBL/GenBank/DDBJ whole genome shotgun (WGS) entry which is preliminary data.</text>
</comment>